<sequence length="179" mass="18962">MRRAFFSVVLLVGAFLIAPASPAAAAPYCGIVWGSLAKAAPDLSQAPVVNVRTGRHSCYDRLVIDVAGDVGGYTVAYVPVVIQDASGYEIPTRGGAALQITVNDPSYDSGYNETYDPADPLELTDVTGYSTFRQVVAAGSFEGYTSLGLGVRARLPFRVFTLDGPGTSSRLVVDVAHRW</sequence>
<dbReference type="Pfam" id="PF24837">
    <property type="entry name" value="AMIN-like"/>
    <property type="match status" value="1"/>
</dbReference>
<feature type="signal peptide" evidence="1">
    <location>
        <begin position="1"/>
        <end position="25"/>
    </location>
</feature>
<dbReference type="Proteomes" id="UP000321118">
    <property type="component" value="Unassembled WGS sequence"/>
</dbReference>
<dbReference type="InterPro" id="IPR056303">
    <property type="entry name" value="AMIN-like"/>
</dbReference>
<evidence type="ECO:0000259" key="2">
    <source>
        <dbReference type="Pfam" id="PF24837"/>
    </source>
</evidence>
<evidence type="ECO:0000313" key="3">
    <source>
        <dbReference type="EMBL" id="GEK20160.1"/>
    </source>
</evidence>
<comment type="caution">
    <text evidence="3">The sequence shown here is derived from an EMBL/GenBank/DDBJ whole genome shotgun (WGS) entry which is preliminary data.</text>
</comment>
<evidence type="ECO:0000256" key="1">
    <source>
        <dbReference type="SAM" id="SignalP"/>
    </source>
</evidence>
<dbReference type="EMBL" id="BJUB01000002">
    <property type="protein sequence ID" value="GEK20160.1"/>
    <property type="molecule type" value="Genomic_DNA"/>
</dbReference>
<gene>
    <name evidence="3" type="ORF">CXY01_06800</name>
</gene>
<dbReference type="RefSeq" id="WP_146925667.1">
    <property type="nucleotide sequence ID" value="NZ_BJUB01000002.1"/>
</dbReference>
<reference evidence="3 4" key="1">
    <citation type="submission" date="2019-07" db="EMBL/GenBank/DDBJ databases">
        <title>Whole genome shotgun sequence of Cellulomonas xylanilytica NBRC 101102.</title>
        <authorList>
            <person name="Hosoyama A."/>
            <person name="Uohara A."/>
            <person name="Ohji S."/>
            <person name="Ichikawa N."/>
        </authorList>
    </citation>
    <scope>NUCLEOTIDE SEQUENCE [LARGE SCALE GENOMIC DNA]</scope>
    <source>
        <strain evidence="3 4">NBRC 101102</strain>
    </source>
</reference>
<dbReference type="OrthoDB" id="3393679at2"/>
<keyword evidence="1" id="KW-0732">Signal</keyword>
<accession>A0A510V4F4</accession>
<name>A0A510V4F4_9CELL</name>
<proteinExistence type="predicted"/>
<evidence type="ECO:0000313" key="4">
    <source>
        <dbReference type="Proteomes" id="UP000321118"/>
    </source>
</evidence>
<protein>
    <recommendedName>
        <fullName evidence="2">AMIN-like domain-containing protein</fullName>
    </recommendedName>
</protein>
<dbReference type="AlphaFoldDB" id="A0A510V4F4"/>
<keyword evidence="4" id="KW-1185">Reference proteome</keyword>
<feature type="domain" description="AMIN-like" evidence="2">
    <location>
        <begin position="47"/>
        <end position="177"/>
    </location>
</feature>
<feature type="chain" id="PRO_5022037287" description="AMIN-like domain-containing protein" evidence="1">
    <location>
        <begin position="26"/>
        <end position="179"/>
    </location>
</feature>
<organism evidence="3 4">
    <name type="scientific">Cellulomonas xylanilytica</name>
    <dbReference type="NCBI Taxonomy" id="233583"/>
    <lineage>
        <taxon>Bacteria</taxon>
        <taxon>Bacillati</taxon>
        <taxon>Actinomycetota</taxon>
        <taxon>Actinomycetes</taxon>
        <taxon>Micrococcales</taxon>
        <taxon>Cellulomonadaceae</taxon>
        <taxon>Cellulomonas</taxon>
    </lineage>
</organism>